<evidence type="ECO:0000313" key="1">
    <source>
        <dbReference type="EMBL" id="EKU3568770.1"/>
    </source>
</evidence>
<reference evidence="3 8" key="4">
    <citation type="submission" date="2019-11" db="EMBL/GenBank/DDBJ databases">
        <title>Multidrug-resistant Acinetobacter baumannii moving toward extensively drug-resistant over fifteen years in South of Brazil.</title>
        <authorList>
            <person name="Fedrigo N.H."/>
            <person name="Cerdeira L."/>
            <person name="Fuga B."/>
            <person name="Marini P.V.B."/>
            <person name="Shinohara D.R."/>
            <person name="Carrara-Marroni F.E."/>
            <person name="Lincopan N."/>
            <person name="Tognim M.C.B."/>
        </authorList>
    </citation>
    <scope>NUCLEOTIDE SEQUENCE [LARGE SCALE GENOMIC DNA]</scope>
    <source>
        <strain evidence="3 8">Ac576</strain>
    </source>
</reference>
<reference evidence="5 7" key="2">
    <citation type="submission" date="2019-06" db="EMBL/GenBank/DDBJ databases">
        <title>A Diverse Panel of Clinical Acinetobacter baumannii for Research Use.</title>
        <authorList>
            <person name="Mcgann P."/>
            <person name="Snesrud E."/>
            <person name="Galac M.R."/>
        </authorList>
    </citation>
    <scope>NUCLEOTIDE SEQUENCE [LARGE SCALE GENOMIC DNA]</scope>
    <source>
        <strain evidence="5 7">MRSN14237</strain>
    </source>
</reference>
<evidence type="ECO:0000313" key="8">
    <source>
        <dbReference type="Proteomes" id="UP000439424"/>
    </source>
</evidence>
<organism evidence="2 9">
    <name type="scientific">Acinetobacter baumannii</name>
    <dbReference type="NCBI Taxonomy" id="470"/>
    <lineage>
        <taxon>Bacteria</taxon>
        <taxon>Pseudomonadati</taxon>
        <taxon>Pseudomonadota</taxon>
        <taxon>Gammaproteobacteria</taxon>
        <taxon>Moraxellales</taxon>
        <taxon>Moraxellaceae</taxon>
        <taxon>Acinetobacter</taxon>
        <taxon>Acinetobacter calcoaceticus/baumannii complex</taxon>
    </lineage>
</organism>
<dbReference type="EMBL" id="WPIP01000047">
    <property type="protein sequence ID" value="MVM91540.1"/>
    <property type="molecule type" value="Genomic_DNA"/>
</dbReference>
<evidence type="ECO:0000313" key="4">
    <source>
        <dbReference type="EMBL" id="SST26174.1"/>
    </source>
</evidence>
<evidence type="ECO:0000313" key="3">
    <source>
        <dbReference type="EMBL" id="MVM91540.1"/>
    </source>
</evidence>
<reference evidence="4 6" key="1">
    <citation type="submission" date="2018-07" db="EMBL/GenBank/DDBJ databases">
        <authorList>
            <consortium name="Pathogen Informatics"/>
        </authorList>
    </citation>
    <scope>NUCLEOTIDE SEQUENCE [LARGE SCALE GENOMIC DNA]</scope>
    <source>
        <strain evidence="4 6">4300STDY7045823</strain>
    </source>
</reference>
<dbReference type="EMBL" id="WIOC01000024">
    <property type="protein sequence ID" value="MQR50778.1"/>
    <property type="molecule type" value="Genomic_DNA"/>
</dbReference>
<dbReference type="Proteomes" id="UP000315888">
    <property type="component" value="Unassembled WGS sequence"/>
</dbReference>
<evidence type="ECO:0000313" key="9">
    <source>
        <dbReference type="Proteomes" id="UP000461234"/>
    </source>
</evidence>
<evidence type="ECO:0000313" key="7">
    <source>
        <dbReference type="Proteomes" id="UP000315888"/>
    </source>
</evidence>
<evidence type="ECO:0000313" key="5">
    <source>
        <dbReference type="EMBL" id="TPU65183.1"/>
    </source>
</evidence>
<reference evidence="1" key="5">
    <citation type="submission" date="2023-06" db="EMBL/GenBank/DDBJ databases">
        <authorList>
            <consortium name="Clinical and Environmental Microbiology Branch: Whole genome sequencing antimicrobial resistance pathogens in the healthcare setting"/>
        </authorList>
    </citation>
    <scope>NUCLEOTIDE SEQUENCE</scope>
    <source>
        <strain evidence="1">2021GN-00227</strain>
    </source>
</reference>
<reference evidence="2 9" key="3">
    <citation type="submission" date="2019-10" db="EMBL/GenBank/DDBJ databases">
        <title>Genetic environment of the oxa23 gene and comparative analysis of carbapenem resistant Acinetobacter baumannii isolates belonging to global clone 1, lineage 2 recovered in a burns hospital outbreak in 2012-2013.</title>
        <authorList>
            <person name="Douraghi M."/>
            <person name="Aris P."/>
            <person name="Kenyon J."/>
            <person name="Hamidian M."/>
        </authorList>
    </citation>
    <scope>NUCLEOTIDE SEQUENCE [LARGE SCALE GENOMIC DNA]</scope>
    <source>
        <strain evidence="2 9">ABS103</strain>
    </source>
</reference>
<dbReference type="EMBL" id="ABFEVW030000013">
    <property type="protein sequence ID" value="EMN1071867.1"/>
    <property type="molecule type" value="Genomic_DNA"/>
</dbReference>
<dbReference type="EMBL" id="ABFEVW020000013">
    <property type="protein sequence ID" value="EKU3568770.1"/>
    <property type="molecule type" value="Genomic_DNA"/>
</dbReference>
<name>A0A077GNH1_ACIBA</name>
<dbReference type="Proteomes" id="UP000439424">
    <property type="component" value="Unassembled WGS sequence"/>
</dbReference>
<dbReference type="AlphaFoldDB" id="A0A077GNH1"/>
<protein>
    <submittedName>
        <fullName evidence="2">Uncharacterized protein</fullName>
    </submittedName>
</protein>
<sequence length="92" mass="10805">MRNDYRNAIRDLIHRNLQQNNIQNLIVWEIKDDESQDPSLLSLKLYGSRNHIDAVLVACGVNGVWEKLPLHKVAFPRLVDLLRLQKEYLQDN</sequence>
<evidence type="ECO:0000313" key="6">
    <source>
        <dbReference type="Proteomes" id="UP000252694"/>
    </source>
</evidence>
<dbReference type="Proteomes" id="UP000461234">
    <property type="component" value="Unassembled WGS sequence"/>
</dbReference>
<accession>A0A077GNH1</accession>
<gene>
    <name evidence="2" type="ORF">F2P40_15870</name>
    <name evidence="5" type="ORF">FJU42_08305</name>
    <name evidence="3" type="ORF">GNY86_08420</name>
    <name evidence="1" type="ORF">MKP18_002175</name>
    <name evidence="4" type="ORF">SAMEA104305318_02690</name>
</gene>
<dbReference type="EMBL" id="UFMQ01000013">
    <property type="protein sequence ID" value="SST26174.1"/>
    <property type="molecule type" value="Genomic_DNA"/>
</dbReference>
<dbReference type="KEGG" id="abau:IX87_01310"/>
<evidence type="ECO:0000313" key="2">
    <source>
        <dbReference type="EMBL" id="MQR50778.1"/>
    </source>
</evidence>
<dbReference type="Proteomes" id="UP000252694">
    <property type="component" value="Unassembled WGS sequence"/>
</dbReference>
<dbReference type="RefSeq" id="WP_001243269.1">
    <property type="nucleotide sequence ID" value="NZ_CABEFM010000011.1"/>
</dbReference>
<proteinExistence type="predicted"/>
<dbReference type="EMBL" id="VHGY01000022">
    <property type="protein sequence ID" value="TPU65183.1"/>
    <property type="molecule type" value="Genomic_DNA"/>
</dbReference>